<feature type="region of interest" description="Disordered" evidence="1">
    <location>
        <begin position="22"/>
        <end position="45"/>
    </location>
</feature>
<proteinExistence type="predicted"/>
<feature type="signal peptide" evidence="2">
    <location>
        <begin position="1"/>
        <end position="25"/>
    </location>
</feature>
<evidence type="ECO:0000313" key="3">
    <source>
        <dbReference type="EMBL" id="SCB35352.1"/>
    </source>
</evidence>
<dbReference type="AlphaFoldDB" id="A0A1C3W5H4"/>
<evidence type="ECO:0008006" key="5">
    <source>
        <dbReference type="Google" id="ProtNLM"/>
    </source>
</evidence>
<dbReference type="EMBL" id="FMAF01000008">
    <property type="protein sequence ID" value="SCB35352.1"/>
    <property type="molecule type" value="Genomic_DNA"/>
</dbReference>
<keyword evidence="2" id="KW-0732">Signal</keyword>
<dbReference type="Proteomes" id="UP000199205">
    <property type="component" value="Unassembled WGS sequence"/>
</dbReference>
<protein>
    <recommendedName>
        <fullName evidence="5">Lipoprotein</fullName>
    </recommendedName>
</protein>
<organism evidence="3 4">
    <name type="scientific">Rhizobium lusitanum</name>
    <dbReference type="NCBI Taxonomy" id="293958"/>
    <lineage>
        <taxon>Bacteria</taxon>
        <taxon>Pseudomonadati</taxon>
        <taxon>Pseudomonadota</taxon>
        <taxon>Alphaproteobacteria</taxon>
        <taxon>Hyphomicrobiales</taxon>
        <taxon>Rhizobiaceae</taxon>
        <taxon>Rhizobium/Agrobacterium group</taxon>
        <taxon>Rhizobium</taxon>
    </lineage>
</organism>
<reference evidence="3 4" key="1">
    <citation type="submission" date="2016-08" db="EMBL/GenBank/DDBJ databases">
        <authorList>
            <person name="Seilhamer J.J."/>
        </authorList>
    </citation>
    <scope>NUCLEOTIDE SEQUENCE [LARGE SCALE GENOMIC DNA]</scope>
    <source>
        <strain evidence="3 4">P1-7</strain>
    </source>
</reference>
<feature type="chain" id="PRO_5008685269" description="Lipoprotein" evidence="2">
    <location>
        <begin position="26"/>
        <end position="45"/>
    </location>
</feature>
<evidence type="ECO:0000256" key="1">
    <source>
        <dbReference type="SAM" id="MobiDB-lite"/>
    </source>
</evidence>
<dbReference type="RefSeq" id="WP_156143646.1">
    <property type="nucleotide sequence ID" value="NZ_FMAF01000008.1"/>
</dbReference>
<name>A0A1C3W5H4_9HYPH</name>
<dbReference type="PROSITE" id="PS51257">
    <property type="entry name" value="PROKAR_LIPOPROTEIN"/>
    <property type="match status" value="1"/>
</dbReference>
<accession>A0A1C3W5H4</accession>
<feature type="compositionally biased region" description="Polar residues" evidence="1">
    <location>
        <begin position="22"/>
        <end position="36"/>
    </location>
</feature>
<evidence type="ECO:0000313" key="4">
    <source>
        <dbReference type="Proteomes" id="UP000199205"/>
    </source>
</evidence>
<gene>
    <name evidence="3" type="ORF">GA0061101_108225</name>
</gene>
<sequence length="45" mass="4410">MLTKAIFSIALLALVGLGVSSCSTSDQHGSGGNMTMNPPPAGGGY</sequence>
<evidence type="ECO:0000256" key="2">
    <source>
        <dbReference type="SAM" id="SignalP"/>
    </source>
</evidence>